<evidence type="ECO:0000256" key="1">
    <source>
        <dbReference type="ARBA" id="ARBA00022729"/>
    </source>
</evidence>
<dbReference type="EMBL" id="LGCM01000006">
    <property type="protein sequence ID" value="KPL91254.1"/>
    <property type="molecule type" value="Genomic_DNA"/>
</dbReference>
<proteinExistence type="predicted"/>
<dbReference type="Gene3D" id="2.20.230.10">
    <property type="entry name" value="Resuscitation-promoting factor rpfb"/>
    <property type="match status" value="1"/>
</dbReference>
<keyword evidence="2" id="KW-1133">Transmembrane helix</keyword>
<dbReference type="Proteomes" id="UP000050501">
    <property type="component" value="Unassembled WGS sequence"/>
</dbReference>
<dbReference type="SUPFAM" id="SSF82171">
    <property type="entry name" value="DPP6 N-terminal domain-like"/>
    <property type="match status" value="1"/>
</dbReference>
<evidence type="ECO:0000313" key="4">
    <source>
        <dbReference type="EMBL" id="KPL91254.1"/>
    </source>
</evidence>
<dbReference type="SMART" id="SM01208">
    <property type="entry name" value="G5"/>
    <property type="match status" value="1"/>
</dbReference>
<evidence type="ECO:0000313" key="5">
    <source>
        <dbReference type="Proteomes" id="UP000050501"/>
    </source>
</evidence>
<dbReference type="OrthoDB" id="141956at2"/>
<keyword evidence="2" id="KW-0472">Membrane</keyword>
<sequence>MGQTIHTHTFKPISTLWLWICLLIFIISLTGCTPVAQPAEPVAISVAVIADGQQKQVSLPAGATVQTALEKAGVTLGTLDRVEPPTFTALTSAASIQVTRVREEFEVEETTIAFETQTVYNESLPDGQTMQIQPGQNGVQQITYRRVFENDVEISRTIFKTLVLSEARPEILMVGVQTPFIPITISGRLAYLTAGNAWVMEGTTGTRRPVVTSGDLDGRVFALSPNGEWLLYTRKTAPDPAAETQDINSLWVVRVTDENPVPVDLKAKNVIHFADWVPYSQLSVVYSTVEPRSTAPGWQANNDLQRVSFNNSGRVVKQEEILPASSGGIYGWWGTTYAWSPQGKELAYARPDSVGLVDVDTQQLIPLVDIIPFQTRGDWAWVPGLGWSSDSRVLFTVVHTPLPGLSSDEASPLFDLTALVVNRSQAQAIPMVSPSGMFAYPTPYTGENSRLQGQIAYLQAIFSEQSDSSRYRLVVMDRDGSNKTTLFPDSGSPGLDPQKVVWGPQPQGGSDPWVAVYYQGNLHLVNPLTGQSQQVTGDGSIGRIDWK</sequence>
<dbReference type="RefSeq" id="WP_062418363.1">
    <property type="nucleotide sequence ID" value="NZ_DF967974.1"/>
</dbReference>
<feature type="domain" description="G5" evidence="3">
    <location>
        <begin position="98"/>
        <end position="178"/>
    </location>
</feature>
<reference evidence="4 5" key="1">
    <citation type="submission" date="2015-07" db="EMBL/GenBank/DDBJ databases">
        <title>Genome sequence of Levilinea saccharolytica DSM 16555.</title>
        <authorList>
            <person name="Hemp J."/>
            <person name="Ward L.M."/>
            <person name="Pace L.A."/>
            <person name="Fischer W.W."/>
        </authorList>
    </citation>
    <scope>NUCLEOTIDE SEQUENCE [LARGE SCALE GENOMIC DNA]</scope>
    <source>
        <strain evidence="4 5">KIBI-1</strain>
    </source>
</reference>
<keyword evidence="2" id="KW-0812">Transmembrane</keyword>
<organism evidence="4 5">
    <name type="scientific">Levilinea saccharolytica</name>
    <dbReference type="NCBI Taxonomy" id="229921"/>
    <lineage>
        <taxon>Bacteria</taxon>
        <taxon>Bacillati</taxon>
        <taxon>Chloroflexota</taxon>
        <taxon>Anaerolineae</taxon>
        <taxon>Anaerolineales</taxon>
        <taxon>Anaerolineaceae</taxon>
        <taxon>Levilinea</taxon>
    </lineage>
</organism>
<dbReference type="Pfam" id="PF03990">
    <property type="entry name" value="DUF348"/>
    <property type="match status" value="1"/>
</dbReference>
<gene>
    <name evidence="4" type="ORF">ADN01_01565</name>
</gene>
<feature type="transmembrane region" description="Helical" evidence="2">
    <location>
        <begin position="16"/>
        <end position="36"/>
    </location>
</feature>
<comment type="caution">
    <text evidence="4">The sequence shown here is derived from an EMBL/GenBank/DDBJ whole genome shotgun (WGS) entry which is preliminary data.</text>
</comment>
<evidence type="ECO:0000259" key="3">
    <source>
        <dbReference type="PROSITE" id="PS51109"/>
    </source>
</evidence>
<dbReference type="PROSITE" id="PS51109">
    <property type="entry name" value="G5"/>
    <property type="match status" value="1"/>
</dbReference>
<protein>
    <recommendedName>
        <fullName evidence="3">G5 domain-containing protein</fullName>
    </recommendedName>
</protein>
<dbReference type="STRING" id="229921.ADN01_01565"/>
<dbReference type="Pfam" id="PF07501">
    <property type="entry name" value="G5"/>
    <property type="match status" value="1"/>
</dbReference>
<evidence type="ECO:0000256" key="2">
    <source>
        <dbReference type="SAM" id="Phobius"/>
    </source>
</evidence>
<dbReference type="InterPro" id="IPR007137">
    <property type="entry name" value="DUF348"/>
</dbReference>
<keyword evidence="5" id="KW-1185">Reference proteome</keyword>
<keyword evidence="1" id="KW-0732">Signal</keyword>
<dbReference type="AlphaFoldDB" id="A0A0P6Y166"/>
<name>A0A0P6Y166_9CHLR</name>
<accession>A0A0P6Y166</accession>
<dbReference type="InterPro" id="IPR011098">
    <property type="entry name" value="G5_dom"/>
</dbReference>
<dbReference type="InterPro" id="IPR011042">
    <property type="entry name" value="6-blade_b-propeller_TolB-like"/>
</dbReference>
<dbReference type="Gene3D" id="2.120.10.30">
    <property type="entry name" value="TolB, C-terminal domain"/>
    <property type="match status" value="1"/>
</dbReference>